<protein>
    <submittedName>
        <fullName evidence="3">Porin</fullName>
    </submittedName>
</protein>
<reference evidence="3 4" key="1">
    <citation type="submission" date="2018-07" db="EMBL/GenBank/DDBJ databases">
        <title>Genomic Encyclopedia of Type Strains, Phase III (KMG-III): the genomes of soil and plant-associated and newly described type strains.</title>
        <authorList>
            <person name="Whitman W."/>
        </authorList>
    </citation>
    <scope>NUCLEOTIDE SEQUENCE [LARGE SCALE GENOMIC DNA]</scope>
    <source>
        <strain evidence="3 4">CECT 8525</strain>
    </source>
</reference>
<feature type="chain" id="PRO_5016478380" evidence="2">
    <location>
        <begin position="33"/>
        <end position="424"/>
    </location>
</feature>
<evidence type="ECO:0000256" key="1">
    <source>
        <dbReference type="ARBA" id="ARBA00008769"/>
    </source>
</evidence>
<dbReference type="GO" id="GO:0016020">
    <property type="term" value="C:membrane"/>
    <property type="evidence" value="ECO:0007669"/>
    <property type="project" value="InterPro"/>
</dbReference>
<evidence type="ECO:0000313" key="4">
    <source>
        <dbReference type="Proteomes" id="UP000253345"/>
    </source>
</evidence>
<accession>A0A368Z3V7</accession>
<dbReference type="Gene3D" id="2.40.160.180">
    <property type="entry name" value="Carbohydrate-selective porin OprB"/>
    <property type="match status" value="1"/>
</dbReference>
<dbReference type="InterPro" id="IPR038673">
    <property type="entry name" value="OprB_sf"/>
</dbReference>
<comment type="caution">
    <text evidence="3">The sequence shown here is derived from an EMBL/GenBank/DDBJ whole genome shotgun (WGS) entry which is preliminary data.</text>
</comment>
<gene>
    <name evidence="3" type="ORF">DFP89_103146</name>
</gene>
<dbReference type="Pfam" id="PF04966">
    <property type="entry name" value="OprB"/>
    <property type="match status" value="1"/>
</dbReference>
<keyword evidence="4" id="KW-1185">Reference proteome</keyword>
<proteinExistence type="inferred from homology"/>
<dbReference type="InterPro" id="IPR007049">
    <property type="entry name" value="Carb-sel_porin_OprB"/>
</dbReference>
<dbReference type="InterPro" id="IPR052932">
    <property type="entry name" value="OprB_Porin"/>
</dbReference>
<keyword evidence="2" id="KW-0732">Signal</keyword>
<dbReference type="EMBL" id="QPJL01000003">
    <property type="protein sequence ID" value="RCW87142.1"/>
    <property type="molecule type" value="Genomic_DNA"/>
</dbReference>
<dbReference type="Proteomes" id="UP000253345">
    <property type="component" value="Unassembled WGS sequence"/>
</dbReference>
<dbReference type="PANTHER" id="PTHR37944">
    <property type="entry name" value="PORIN B"/>
    <property type="match status" value="1"/>
</dbReference>
<dbReference type="GO" id="GO:0008643">
    <property type="term" value="P:carbohydrate transport"/>
    <property type="evidence" value="ECO:0007669"/>
    <property type="project" value="InterPro"/>
</dbReference>
<dbReference type="RefSeq" id="WP_181870245.1">
    <property type="nucleotide sequence ID" value="NZ_QPJL01000003.1"/>
</dbReference>
<organism evidence="3 4">
    <name type="scientific">Paracoccus lutimaris</name>
    <dbReference type="NCBI Taxonomy" id="1490030"/>
    <lineage>
        <taxon>Bacteria</taxon>
        <taxon>Pseudomonadati</taxon>
        <taxon>Pseudomonadota</taxon>
        <taxon>Alphaproteobacteria</taxon>
        <taxon>Rhodobacterales</taxon>
        <taxon>Paracoccaceae</taxon>
        <taxon>Paracoccus</taxon>
    </lineage>
</organism>
<evidence type="ECO:0000256" key="2">
    <source>
        <dbReference type="RuleBase" id="RU363072"/>
    </source>
</evidence>
<comment type="similarity">
    <text evidence="1 2">Belongs to the OprB family.</text>
</comment>
<name>A0A368Z3V7_9RHOB</name>
<evidence type="ECO:0000313" key="3">
    <source>
        <dbReference type="EMBL" id="RCW87142.1"/>
    </source>
</evidence>
<dbReference type="AlphaFoldDB" id="A0A368Z3V7"/>
<dbReference type="PANTHER" id="PTHR37944:SF1">
    <property type="entry name" value="PORIN B"/>
    <property type="match status" value="1"/>
</dbReference>
<dbReference type="GO" id="GO:0015288">
    <property type="term" value="F:porin activity"/>
    <property type="evidence" value="ECO:0007669"/>
    <property type="project" value="InterPro"/>
</dbReference>
<feature type="signal peptide" evidence="2">
    <location>
        <begin position="1"/>
        <end position="32"/>
    </location>
</feature>
<sequence length="424" mass="45298">MGDRENRAFRPATGRILAAMLAAGLLTAPAHAQEGTGGGISSWPSLTNDWFGHGAAMREAGVDLQLEWRQYYQGMTKGSGDHDPVYGGQLSLKTTLDLSKMGFWDGFSISAQALAKHGRGLNHVGGTLLPVNAGLFFPGQHGADRYDLSALFVTQKISDTVSASFGKFYTVEMARGTPLRGGVGADTFWHLQFSAPMNGLIPAQINGAVISVATQPVSYTLMIFDPVDATNKPLFSDLFDKGVVVSGTATYATKLGGHDGYYSLTGMYSTKEGADFSQIIVPAGASIGHRDGAWLVGISFQQYLHQNPTDPSRGWGVFGEVNIADGNPNPLEWSASLGVAGNDLIPSRPDDKFGLGLFHFATSRALKDELAPYFELGDESGFEMFYTASMTPWFHVTADLQYIDPAPGNAKNGVFVGIGSSVKF</sequence>